<proteinExistence type="inferred from homology"/>
<feature type="transmembrane region" description="Helical" evidence="19">
    <location>
        <begin position="28"/>
        <end position="45"/>
    </location>
</feature>
<keyword evidence="11 18" id="KW-0812">Transmembrane</keyword>
<evidence type="ECO:0000256" key="18">
    <source>
        <dbReference type="RuleBase" id="RU003938"/>
    </source>
</evidence>
<accession>A0A9Q3UMH6</accession>
<keyword evidence="15 19" id="KW-0472">Membrane</keyword>
<evidence type="ECO:0000256" key="11">
    <source>
        <dbReference type="ARBA" id="ARBA00022692"/>
    </source>
</evidence>
<evidence type="ECO:0000256" key="17">
    <source>
        <dbReference type="ARBA" id="ARBA00023264"/>
    </source>
</evidence>
<evidence type="ECO:0000256" key="12">
    <source>
        <dbReference type="ARBA" id="ARBA00022695"/>
    </source>
</evidence>
<evidence type="ECO:0000313" key="21">
    <source>
        <dbReference type="Proteomes" id="UP001108027"/>
    </source>
</evidence>
<dbReference type="Pfam" id="PF01148">
    <property type="entry name" value="CTP_transf_1"/>
    <property type="match status" value="1"/>
</dbReference>
<keyword evidence="12 18" id="KW-0548">Nucleotidyltransferase</keyword>
<reference evidence="20" key="1">
    <citation type="submission" date="2021-10" db="EMBL/GenBank/DDBJ databases">
        <title>The diversity and Nitrogen Metabolism of Culturable Nitrate-Utilizing Bacteria Within the Oxygen Minimum Zone of the Changjiang (Yangtze River)Estuary.</title>
        <authorList>
            <person name="Zhang D."/>
            <person name="Zheng J."/>
            <person name="Liu S."/>
            <person name="He W."/>
        </authorList>
    </citation>
    <scope>NUCLEOTIDE SEQUENCE</scope>
    <source>
        <strain evidence="20">FXH-223</strain>
    </source>
</reference>
<evidence type="ECO:0000256" key="8">
    <source>
        <dbReference type="ARBA" id="ARBA00022475"/>
    </source>
</evidence>
<dbReference type="PANTHER" id="PTHR46382:SF1">
    <property type="entry name" value="PHOSPHATIDATE CYTIDYLYLTRANSFERASE"/>
    <property type="match status" value="1"/>
</dbReference>
<gene>
    <name evidence="20" type="ORF">LL252_03975</name>
</gene>
<evidence type="ECO:0000256" key="2">
    <source>
        <dbReference type="ARBA" id="ARBA00004651"/>
    </source>
</evidence>
<evidence type="ECO:0000256" key="19">
    <source>
        <dbReference type="SAM" id="Phobius"/>
    </source>
</evidence>
<feature type="transmembrane region" description="Helical" evidence="19">
    <location>
        <begin position="102"/>
        <end position="123"/>
    </location>
</feature>
<protein>
    <recommendedName>
        <fullName evidence="7 18">Phosphatidate cytidylyltransferase</fullName>
        <ecNumber evidence="6 18">2.7.7.41</ecNumber>
    </recommendedName>
</protein>
<comment type="catalytic activity">
    <reaction evidence="1 18">
        <text>a 1,2-diacyl-sn-glycero-3-phosphate + CTP + H(+) = a CDP-1,2-diacyl-sn-glycerol + diphosphate</text>
        <dbReference type="Rhea" id="RHEA:16229"/>
        <dbReference type="ChEBI" id="CHEBI:15378"/>
        <dbReference type="ChEBI" id="CHEBI:33019"/>
        <dbReference type="ChEBI" id="CHEBI:37563"/>
        <dbReference type="ChEBI" id="CHEBI:58332"/>
        <dbReference type="ChEBI" id="CHEBI:58608"/>
        <dbReference type="EC" id="2.7.7.41"/>
    </reaction>
</comment>
<evidence type="ECO:0000256" key="3">
    <source>
        <dbReference type="ARBA" id="ARBA00005119"/>
    </source>
</evidence>
<comment type="similarity">
    <text evidence="5 18">Belongs to the CDS family.</text>
</comment>
<evidence type="ECO:0000256" key="4">
    <source>
        <dbReference type="ARBA" id="ARBA00005189"/>
    </source>
</evidence>
<evidence type="ECO:0000256" key="15">
    <source>
        <dbReference type="ARBA" id="ARBA00023136"/>
    </source>
</evidence>
<keyword evidence="13 19" id="KW-1133">Transmembrane helix</keyword>
<feature type="transmembrane region" description="Helical" evidence="19">
    <location>
        <begin position="75"/>
        <end position="95"/>
    </location>
</feature>
<dbReference type="Proteomes" id="UP001108027">
    <property type="component" value="Unassembled WGS sequence"/>
</dbReference>
<keyword evidence="9" id="KW-0444">Lipid biosynthesis</keyword>
<evidence type="ECO:0000256" key="9">
    <source>
        <dbReference type="ARBA" id="ARBA00022516"/>
    </source>
</evidence>
<dbReference type="GO" id="GO:0016024">
    <property type="term" value="P:CDP-diacylglycerol biosynthetic process"/>
    <property type="evidence" value="ECO:0007669"/>
    <property type="project" value="TreeGrafter"/>
</dbReference>
<keyword evidence="21" id="KW-1185">Reference proteome</keyword>
<sequence length="274" mass="29448">MLKLRVITALVLLPVVLGAVFGLERLPFAVVAGAFFLVGGWEWAGMIGRLSVPGRLLWCLSLAALMVAAELFRPAWLFTLLPLWWLLALVAVLGYPRNARYWFRPAVMVPVGWLVLVPSWMAVVELQDHGALGLAGPWALLFILVWVWAADTGAYFAGRALGRHKLAPRVSPGKTVEGLVGGVLLALLVVAAVFYTGWLEARLPALMVAALLTVLASVLGDLFESMIKRERGIKDSGTVLPGHGGMLDRIDSVTAALPVALAGLSWFDLPGGQL</sequence>
<dbReference type="GO" id="GO:0004605">
    <property type="term" value="F:phosphatidate cytidylyltransferase activity"/>
    <property type="evidence" value="ECO:0007669"/>
    <property type="project" value="UniProtKB-EC"/>
</dbReference>
<keyword evidence="17" id="KW-1208">Phospholipid metabolism</keyword>
<evidence type="ECO:0000256" key="14">
    <source>
        <dbReference type="ARBA" id="ARBA00023098"/>
    </source>
</evidence>
<feature type="transmembrane region" description="Helical" evidence="19">
    <location>
        <begin position="204"/>
        <end position="223"/>
    </location>
</feature>
<dbReference type="RefSeq" id="WP_204430488.1">
    <property type="nucleotide sequence ID" value="NZ_ARXL01000087.1"/>
</dbReference>
<keyword evidence="14" id="KW-0443">Lipid metabolism</keyword>
<comment type="pathway">
    <text evidence="4">Lipid metabolism.</text>
</comment>
<name>A0A9Q3UMH6_9GAMM</name>
<evidence type="ECO:0000256" key="5">
    <source>
        <dbReference type="ARBA" id="ARBA00010185"/>
    </source>
</evidence>
<dbReference type="PROSITE" id="PS01315">
    <property type="entry name" value="CDS"/>
    <property type="match status" value="1"/>
</dbReference>
<comment type="pathway">
    <text evidence="3 18">Phospholipid metabolism; CDP-diacylglycerol biosynthesis; CDP-diacylglycerol from sn-glycerol 3-phosphate: step 3/3.</text>
</comment>
<evidence type="ECO:0000256" key="13">
    <source>
        <dbReference type="ARBA" id="ARBA00022989"/>
    </source>
</evidence>
<dbReference type="GO" id="GO:0005886">
    <property type="term" value="C:plasma membrane"/>
    <property type="evidence" value="ECO:0007669"/>
    <property type="project" value="UniProtKB-SubCell"/>
</dbReference>
<evidence type="ECO:0000256" key="7">
    <source>
        <dbReference type="ARBA" id="ARBA00019373"/>
    </source>
</evidence>
<dbReference type="InterPro" id="IPR000374">
    <property type="entry name" value="PC_trans"/>
</dbReference>
<dbReference type="PANTHER" id="PTHR46382">
    <property type="entry name" value="PHOSPHATIDATE CYTIDYLYLTRANSFERASE"/>
    <property type="match status" value="1"/>
</dbReference>
<evidence type="ECO:0000256" key="16">
    <source>
        <dbReference type="ARBA" id="ARBA00023209"/>
    </source>
</evidence>
<comment type="caution">
    <text evidence="20">The sequence shown here is derived from an EMBL/GenBank/DDBJ whole genome shotgun (WGS) entry which is preliminary data.</text>
</comment>
<evidence type="ECO:0000256" key="10">
    <source>
        <dbReference type="ARBA" id="ARBA00022679"/>
    </source>
</evidence>
<dbReference type="EC" id="2.7.7.41" evidence="6 18"/>
<evidence type="ECO:0000313" key="20">
    <source>
        <dbReference type="EMBL" id="MCC4307723.1"/>
    </source>
</evidence>
<evidence type="ECO:0000256" key="1">
    <source>
        <dbReference type="ARBA" id="ARBA00001698"/>
    </source>
</evidence>
<keyword evidence="8" id="KW-1003">Cell membrane</keyword>
<evidence type="ECO:0000256" key="6">
    <source>
        <dbReference type="ARBA" id="ARBA00012487"/>
    </source>
</evidence>
<dbReference type="AlphaFoldDB" id="A0A9Q3UMH6"/>
<keyword evidence="10 18" id="KW-0808">Transferase</keyword>
<organism evidence="20 21">
    <name type="scientific">Alloalcanivorax marinus</name>
    <dbReference type="NCBI Taxonomy" id="1177169"/>
    <lineage>
        <taxon>Bacteria</taxon>
        <taxon>Pseudomonadati</taxon>
        <taxon>Pseudomonadota</taxon>
        <taxon>Gammaproteobacteria</taxon>
        <taxon>Oceanospirillales</taxon>
        <taxon>Alcanivoracaceae</taxon>
        <taxon>Alloalcanivorax</taxon>
    </lineage>
</organism>
<feature type="transmembrane region" description="Helical" evidence="19">
    <location>
        <begin position="178"/>
        <end position="198"/>
    </location>
</feature>
<comment type="subcellular location">
    <subcellularLocation>
        <location evidence="2">Cell membrane</location>
        <topology evidence="2">Multi-pass membrane protein</topology>
    </subcellularLocation>
</comment>
<dbReference type="EMBL" id="JAJGNA010000003">
    <property type="protein sequence ID" value="MCC4307723.1"/>
    <property type="molecule type" value="Genomic_DNA"/>
</dbReference>
<feature type="transmembrane region" description="Helical" evidence="19">
    <location>
        <begin position="135"/>
        <end position="157"/>
    </location>
</feature>
<keyword evidence="16" id="KW-0594">Phospholipid biosynthesis</keyword>